<dbReference type="RefSeq" id="WP_378018091.1">
    <property type="nucleotide sequence ID" value="NZ_JBHSKT010000008.1"/>
</dbReference>
<keyword evidence="3" id="KW-1185">Reference proteome</keyword>
<evidence type="ECO:0000259" key="1">
    <source>
        <dbReference type="Pfam" id="PF23019"/>
    </source>
</evidence>
<dbReference type="Pfam" id="PF23019">
    <property type="entry name" value="DUF7033"/>
    <property type="match status" value="1"/>
</dbReference>
<dbReference type="InterPro" id="IPR054297">
    <property type="entry name" value="DUF7033"/>
</dbReference>
<name>A0ABW0ECV1_9BACT</name>
<accession>A0ABW0ECV1</accession>
<organism evidence="2 3">
    <name type="scientific">Adhaeribacter terreus</name>
    <dbReference type="NCBI Taxonomy" id="529703"/>
    <lineage>
        <taxon>Bacteria</taxon>
        <taxon>Pseudomonadati</taxon>
        <taxon>Bacteroidota</taxon>
        <taxon>Cytophagia</taxon>
        <taxon>Cytophagales</taxon>
        <taxon>Hymenobacteraceae</taxon>
        <taxon>Adhaeribacter</taxon>
    </lineage>
</organism>
<dbReference type="EMBL" id="JBHSKT010000008">
    <property type="protein sequence ID" value="MFC5271732.1"/>
    <property type="molecule type" value="Genomic_DNA"/>
</dbReference>
<comment type="caution">
    <text evidence="2">The sequence shown here is derived from an EMBL/GenBank/DDBJ whole genome shotgun (WGS) entry which is preliminary data.</text>
</comment>
<feature type="domain" description="DUF7033" evidence="1">
    <location>
        <begin position="89"/>
        <end position="172"/>
    </location>
</feature>
<dbReference type="SUPFAM" id="SSF88713">
    <property type="entry name" value="Glycoside hydrolase/deacetylase"/>
    <property type="match status" value="1"/>
</dbReference>
<gene>
    <name evidence="2" type="ORF">ACFPIB_14030</name>
</gene>
<dbReference type="InterPro" id="IPR011330">
    <property type="entry name" value="Glyco_hydro/deAcase_b/a-brl"/>
</dbReference>
<dbReference type="Proteomes" id="UP001596161">
    <property type="component" value="Unassembled WGS sequence"/>
</dbReference>
<evidence type="ECO:0000313" key="2">
    <source>
        <dbReference type="EMBL" id="MFC5271732.1"/>
    </source>
</evidence>
<sequence length="441" mass="50789">MLNAEIIFKYVWSHFCSLYPKAKNLRVAYGENENAAVKISACGLSFFSKNLPFPKDICWQNWHEQRIPFLFQTKRTEVISEAENTVIINADIIAAAFYFLSGWQEIHSLERDRFGRFPYKASLQFQHQFVTIPVVNYYFDILKTALEKGYGISLQNPQSQFTTFLSHDVDRLESAWKIEGVKQLKKGNLLQIPKLGWQKLMRQDHWNNLKTVAKTVKKIGGVSTFFWLAQKGKYQNQPNADYDLTAPKYQQQIKFLEAEGFENAVHGSFGSSENTLQLKNEAAKIGSNVSGNRFHYLCFDPVKTPQVLVEAGINYDSTLGFAEHFGFRNAYCFPFQLFDFSSLKPYPFLEIPLNLMDATLWHPNYLQITPEKVAEIIKPMLLEIKKFGGVFGLLWHNENFSELNTQNGLTAFGNILNELQKQGSHFKTGSQLYQQFSEKLQ</sequence>
<reference evidence="3" key="1">
    <citation type="journal article" date="2019" name="Int. J. Syst. Evol. Microbiol.">
        <title>The Global Catalogue of Microorganisms (GCM) 10K type strain sequencing project: providing services to taxonomists for standard genome sequencing and annotation.</title>
        <authorList>
            <consortium name="The Broad Institute Genomics Platform"/>
            <consortium name="The Broad Institute Genome Sequencing Center for Infectious Disease"/>
            <person name="Wu L."/>
            <person name="Ma J."/>
        </authorList>
    </citation>
    <scope>NUCLEOTIDE SEQUENCE [LARGE SCALE GENOMIC DNA]</scope>
    <source>
        <strain evidence="3">KACC 12602</strain>
    </source>
</reference>
<dbReference type="Gene3D" id="3.20.20.370">
    <property type="entry name" value="Glycoside hydrolase/deacetylase"/>
    <property type="match status" value="1"/>
</dbReference>
<evidence type="ECO:0000313" key="3">
    <source>
        <dbReference type="Proteomes" id="UP001596161"/>
    </source>
</evidence>
<protein>
    <submittedName>
        <fullName evidence="2">DUF7033 domain-containing protein</fullName>
    </submittedName>
</protein>
<proteinExistence type="predicted"/>